<dbReference type="AlphaFoldDB" id="A0A6P4AFV6"/>
<evidence type="ECO:0000256" key="6">
    <source>
        <dbReference type="RuleBase" id="RU363077"/>
    </source>
</evidence>
<evidence type="ECO:0000313" key="9">
    <source>
        <dbReference type="Proteomes" id="UP001652623"/>
    </source>
</evidence>
<dbReference type="GeneID" id="107420234"/>
<feature type="transmembrane region" description="Helical" evidence="6">
    <location>
        <begin position="244"/>
        <end position="268"/>
    </location>
</feature>
<feature type="transmembrane region" description="Helical" evidence="6">
    <location>
        <begin position="135"/>
        <end position="153"/>
    </location>
</feature>
<keyword evidence="5 6" id="KW-0472">Membrane</keyword>
<dbReference type="InParanoid" id="A0A6P4AFV6"/>
<dbReference type="PANTHER" id="PTHR31218">
    <property type="entry name" value="WAT1-RELATED PROTEIN"/>
    <property type="match status" value="1"/>
</dbReference>
<feature type="transmembrane region" description="Helical" evidence="6">
    <location>
        <begin position="300"/>
        <end position="321"/>
    </location>
</feature>
<reference evidence="10" key="2">
    <citation type="submission" date="2025-08" db="UniProtKB">
        <authorList>
            <consortium name="RefSeq"/>
        </authorList>
    </citation>
    <scope>IDENTIFICATION</scope>
    <source>
        <tissue evidence="10">Seedling</tissue>
    </source>
</reference>
<dbReference type="SUPFAM" id="SSF103481">
    <property type="entry name" value="Multidrug resistance efflux transporter EmrE"/>
    <property type="match status" value="2"/>
</dbReference>
<organism evidence="9 10">
    <name type="scientific">Ziziphus jujuba</name>
    <name type="common">Chinese jujube</name>
    <name type="synonym">Ziziphus sativa</name>
    <dbReference type="NCBI Taxonomy" id="326968"/>
    <lineage>
        <taxon>Eukaryota</taxon>
        <taxon>Viridiplantae</taxon>
        <taxon>Streptophyta</taxon>
        <taxon>Embryophyta</taxon>
        <taxon>Tracheophyta</taxon>
        <taxon>Spermatophyta</taxon>
        <taxon>Magnoliopsida</taxon>
        <taxon>eudicotyledons</taxon>
        <taxon>Gunneridae</taxon>
        <taxon>Pentapetalae</taxon>
        <taxon>rosids</taxon>
        <taxon>fabids</taxon>
        <taxon>Rosales</taxon>
        <taxon>Rhamnaceae</taxon>
        <taxon>Paliureae</taxon>
        <taxon>Ziziphus</taxon>
    </lineage>
</organism>
<dbReference type="Proteomes" id="UP001652623">
    <property type="component" value="Chromosome 1"/>
</dbReference>
<feature type="transmembrane region" description="Helical" evidence="6">
    <location>
        <begin position="70"/>
        <end position="91"/>
    </location>
</feature>
<keyword evidence="9" id="KW-1185">Reference proteome</keyword>
<name>A0A6P4AFV6_ZIZJJ</name>
<comment type="subcellular location">
    <subcellularLocation>
        <location evidence="1 6">Membrane</location>
        <topology evidence="1 6">Multi-pass membrane protein</topology>
    </subcellularLocation>
</comment>
<keyword evidence="3 6" id="KW-0812">Transmembrane</keyword>
<protein>
    <recommendedName>
        <fullName evidence="6">WAT1-related protein</fullName>
    </recommendedName>
</protein>
<evidence type="ECO:0000256" key="7">
    <source>
        <dbReference type="SAM" id="MobiDB-lite"/>
    </source>
</evidence>
<dbReference type="InterPro" id="IPR030184">
    <property type="entry name" value="WAT1-related"/>
</dbReference>
<evidence type="ECO:0000313" key="10">
    <source>
        <dbReference type="RefSeq" id="XP_015884624.3"/>
    </source>
</evidence>
<evidence type="ECO:0000256" key="3">
    <source>
        <dbReference type="ARBA" id="ARBA00022692"/>
    </source>
</evidence>
<dbReference type="Pfam" id="PF00892">
    <property type="entry name" value="EamA"/>
    <property type="match status" value="2"/>
</dbReference>
<dbReference type="RefSeq" id="XP_015884624.3">
    <property type="nucleotide sequence ID" value="XM_016029138.3"/>
</dbReference>
<feature type="transmembrane region" description="Helical" evidence="6">
    <location>
        <begin position="275"/>
        <end position="294"/>
    </location>
</feature>
<dbReference type="GO" id="GO:0016020">
    <property type="term" value="C:membrane"/>
    <property type="evidence" value="ECO:0007669"/>
    <property type="project" value="UniProtKB-SubCell"/>
</dbReference>
<evidence type="ECO:0000256" key="4">
    <source>
        <dbReference type="ARBA" id="ARBA00022989"/>
    </source>
</evidence>
<proteinExistence type="inferred from homology"/>
<feature type="transmembrane region" description="Helical" evidence="6">
    <location>
        <begin position="179"/>
        <end position="199"/>
    </location>
</feature>
<comment type="similarity">
    <text evidence="2 6">Belongs to the drug/metabolite transporter (DMT) superfamily. Plant drug/metabolite exporter (P-DME) (TC 2.A.7.4) family.</text>
</comment>
<feature type="transmembrane region" description="Helical" evidence="6">
    <location>
        <begin position="103"/>
        <end position="123"/>
    </location>
</feature>
<dbReference type="InterPro" id="IPR000620">
    <property type="entry name" value="EamA_dom"/>
</dbReference>
<dbReference type="KEGG" id="zju:107420234"/>
<keyword evidence="4 6" id="KW-1133">Transmembrane helix</keyword>
<evidence type="ECO:0000256" key="2">
    <source>
        <dbReference type="ARBA" id="ARBA00007635"/>
    </source>
</evidence>
<feature type="region of interest" description="Disordered" evidence="7">
    <location>
        <begin position="332"/>
        <end position="369"/>
    </location>
</feature>
<feature type="compositionally biased region" description="Basic and acidic residues" evidence="7">
    <location>
        <begin position="348"/>
        <end position="357"/>
    </location>
</feature>
<dbReference type="GO" id="GO:0022857">
    <property type="term" value="F:transmembrane transporter activity"/>
    <property type="evidence" value="ECO:0007669"/>
    <property type="project" value="InterPro"/>
</dbReference>
<gene>
    <name evidence="10" type="primary">LOC107420234</name>
</gene>
<feature type="transmembrane region" description="Helical" evidence="6">
    <location>
        <begin position="211"/>
        <end position="232"/>
    </location>
</feature>
<reference evidence="9" key="1">
    <citation type="submission" date="2025-05" db="UniProtKB">
        <authorList>
            <consortium name="RefSeq"/>
        </authorList>
    </citation>
    <scope>NUCLEOTIDE SEQUENCE [LARGE SCALE GENOMIC DNA]</scope>
</reference>
<feature type="domain" description="EamA" evidence="8">
    <location>
        <begin position="181"/>
        <end position="319"/>
    </location>
</feature>
<sequence length="369" mass="39948">MGGFGDYKPAMAMFGLQFAYAGVALSTRAALLEGMNARVFVVYRQAIATLVIAPVAYFSRRKSSGCSLGLRSFSLIFLSALIGVTIGQNIYFEGLYLASSSMASAMGNLVPAVTFIMASILGLEKVDIRKLRSIAKILGTVLCVCGAVSMALLRGPKLLNTEHLPGKSLFGSSSDGENLLLGCVFLFASACCWSIWLILQVPTSTSYPDHLSLSAWMCFFGTIQSATVALFLEQDPEAWIMHSSFQLACCFFVGIVGSGISFFVQAWCISRRGPLFAAMFNPLCTVMVTILAAIFLHEKIYAGGLVGAIGVIIGLYILLWGKAEDAVETKKETDHRKLQNEADEEDILEKTNHKIDLEEPLLSHQTSSV</sequence>
<dbReference type="InterPro" id="IPR037185">
    <property type="entry name" value="EmrE-like"/>
</dbReference>
<evidence type="ECO:0000256" key="1">
    <source>
        <dbReference type="ARBA" id="ARBA00004141"/>
    </source>
</evidence>
<accession>A0A6P4AFV6</accession>
<evidence type="ECO:0000259" key="8">
    <source>
        <dbReference type="Pfam" id="PF00892"/>
    </source>
</evidence>
<evidence type="ECO:0000256" key="5">
    <source>
        <dbReference type="ARBA" id="ARBA00023136"/>
    </source>
</evidence>
<feature type="domain" description="EamA" evidence="8">
    <location>
        <begin position="12"/>
        <end position="147"/>
    </location>
</feature>